<feature type="non-terminal residue" evidence="2">
    <location>
        <position position="1"/>
    </location>
</feature>
<protein>
    <submittedName>
        <fullName evidence="2">Uncharacterized protein</fullName>
    </submittedName>
</protein>
<reference evidence="2" key="1">
    <citation type="submission" date="2018-05" db="EMBL/GenBank/DDBJ databases">
        <authorList>
            <person name="Lanie J.A."/>
            <person name="Ng W.-L."/>
            <person name="Kazmierczak K.M."/>
            <person name="Andrzejewski T.M."/>
            <person name="Davidsen T.M."/>
            <person name="Wayne K.J."/>
            <person name="Tettelin H."/>
            <person name="Glass J.I."/>
            <person name="Rusch D."/>
            <person name="Podicherti R."/>
            <person name="Tsui H.-C.T."/>
            <person name="Winkler M.E."/>
        </authorList>
    </citation>
    <scope>NUCLEOTIDE SEQUENCE</scope>
</reference>
<dbReference type="EMBL" id="UINC01098641">
    <property type="protein sequence ID" value="SVC57323.1"/>
    <property type="molecule type" value="Genomic_DNA"/>
</dbReference>
<gene>
    <name evidence="2" type="ORF">METZ01_LOCUS310177</name>
</gene>
<dbReference type="AlphaFoldDB" id="A0A382N830"/>
<keyword evidence="1" id="KW-0812">Transmembrane</keyword>
<proteinExistence type="predicted"/>
<name>A0A382N830_9ZZZZ</name>
<evidence type="ECO:0000256" key="1">
    <source>
        <dbReference type="SAM" id="Phobius"/>
    </source>
</evidence>
<organism evidence="2">
    <name type="scientific">marine metagenome</name>
    <dbReference type="NCBI Taxonomy" id="408172"/>
    <lineage>
        <taxon>unclassified sequences</taxon>
        <taxon>metagenomes</taxon>
        <taxon>ecological metagenomes</taxon>
    </lineage>
</organism>
<evidence type="ECO:0000313" key="2">
    <source>
        <dbReference type="EMBL" id="SVC57323.1"/>
    </source>
</evidence>
<feature type="transmembrane region" description="Helical" evidence="1">
    <location>
        <begin position="6"/>
        <end position="24"/>
    </location>
</feature>
<keyword evidence="1" id="KW-1133">Transmembrane helix</keyword>
<accession>A0A382N830</accession>
<sequence length="30" mass="3458">FSDNLFYTVACLVVIFSIITKRNHNITSLK</sequence>
<keyword evidence="1" id="KW-0472">Membrane</keyword>